<keyword evidence="7" id="KW-1015">Disulfide bond</keyword>
<proteinExistence type="inferred from homology"/>
<dbReference type="InterPro" id="IPR000668">
    <property type="entry name" value="Peptidase_C1A_C"/>
</dbReference>
<dbReference type="InterPro" id="IPR000169">
    <property type="entry name" value="Pept_cys_AS"/>
</dbReference>
<dbReference type="AlphaFoldDB" id="W2TBB0"/>
<evidence type="ECO:0000256" key="5">
    <source>
        <dbReference type="ARBA" id="ARBA00022807"/>
    </source>
</evidence>
<dbReference type="InterPro" id="IPR013128">
    <property type="entry name" value="Peptidase_C1A"/>
</dbReference>
<protein>
    <submittedName>
        <fullName evidence="12">Papain family cysteine protease</fullName>
    </submittedName>
</protein>
<dbReference type="Pfam" id="PF00112">
    <property type="entry name" value="Peptidase_C1"/>
    <property type="match status" value="1"/>
</dbReference>
<dbReference type="Proteomes" id="UP000053676">
    <property type="component" value="Unassembled WGS sequence"/>
</dbReference>
<dbReference type="PROSITE" id="PS00639">
    <property type="entry name" value="THIOL_PROTEASE_HIS"/>
    <property type="match status" value="1"/>
</dbReference>
<evidence type="ECO:0000256" key="1">
    <source>
        <dbReference type="ARBA" id="ARBA00008455"/>
    </source>
</evidence>
<evidence type="ECO:0000259" key="11">
    <source>
        <dbReference type="SMART" id="SM00645"/>
    </source>
</evidence>
<dbReference type="InterPro" id="IPR025660">
    <property type="entry name" value="Pept_his_AS"/>
</dbReference>
<gene>
    <name evidence="12" type="ORF">NECAME_02743</name>
</gene>
<organism evidence="12 13">
    <name type="scientific">Necator americanus</name>
    <name type="common">Human hookworm</name>
    <dbReference type="NCBI Taxonomy" id="51031"/>
    <lineage>
        <taxon>Eukaryota</taxon>
        <taxon>Metazoa</taxon>
        <taxon>Ecdysozoa</taxon>
        <taxon>Nematoda</taxon>
        <taxon>Chromadorea</taxon>
        <taxon>Rhabditida</taxon>
        <taxon>Rhabditina</taxon>
        <taxon>Rhabditomorpha</taxon>
        <taxon>Strongyloidea</taxon>
        <taxon>Ancylostomatidae</taxon>
        <taxon>Bunostominae</taxon>
        <taxon>Necator</taxon>
    </lineage>
</organism>
<dbReference type="SMART" id="SM00645">
    <property type="entry name" value="Pept_C1"/>
    <property type="match status" value="1"/>
</dbReference>
<dbReference type="OMA" id="WANCKSI"/>
<evidence type="ECO:0000256" key="2">
    <source>
        <dbReference type="ARBA" id="ARBA00022670"/>
    </source>
</evidence>
<dbReference type="CTD" id="25342781"/>
<dbReference type="PRINTS" id="PR00705">
    <property type="entry name" value="PAPAIN"/>
</dbReference>
<keyword evidence="3 10" id="KW-0732">Signal</keyword>
<evidence type="ECO:0000256" key="4">
    <source>
        <dbReference type="ARBA" id="ARBA00022801"/>
    </source>
</evidence>
<reference evidence="13" key="1">
    <citation type="journal article" date="2014" name="Nat. Genet.">
        <title>Genome of the human hookworm Necator americanus.</title>
        <authorList>
            <person name="Tang Y.T."/>
            <person name="Gao X."/>
            <person name="Rosa B.A."/>
            <person name="Abubucker S."/>
            <person name="Hallsworth-Pepin K."/>
            <person name="Martin J."/>
            <person name="Tyagi R."/>
            <person name="Heizer E."/>
            <person name="Zhang X."/>
            <person name="Bhonagiri-Palsikar V."/>
            <person name="Minx P."/>
            <person name="Warren W.C."/>
            <person name="Wang Q."/>
            <person name="Zhan B."/>
            <person name="Hotez P.J."/>
            <person name="Sternberg P.W."/>
            <person name="Dougall A."/>
            <person name="Gaze S.T."/>
            <person name="Mulvenna J."/>
            <person name="Sotillo J."/>
            <person name="Ranganathan S."/>
            <person name="Rabelo E.M."/>
            <person name="Wilson R.K."/>
            <person name="Felgner P.L."/>
            <person name="Bethony J."/>
            <person name="Hawdon J.M."/>
            <person name="Gasser R.B."/>
            <person name="Loukas A."/>
            <person name="Mitreva M."/>
        </authorList>
    </citation>
    <scope>NUCLEOTIDE SEQUENCE [LARGE SCALE GENOMIC DNA]</scope>
</reference>
<comment type="function">
    <text evidence="9">Expression of the protease correlates with blood-feeding and suggests a role for the protease in blood digestion.</text>
</comment>
<dbReference type="FunFam" id="3.90.70.10:FF:000031">
    <property type="entry name" value="Cathepsin B"/>
    <property type="match status" value="1"/>
</dbReference>
<dbReference type="EMBL" id="KI659684">
    <property type="protein sequence ID" value="ETN78879.1"/>
    <property type="molecule type" value="Genomic_DNA"/>
</dbReference>
<dbReference type="CDD" id="cd02620">
    <property type="entry name" value="Peptidase_C1A_CathepsinB"/>
    <property type="match status" value="1"/>
</dbReference>
<comment type="similarity">
    <text evidence="1">Belongs to the peptidase C1 family.</text>
</comment>
<dbReference type="OrthoDB" id="10058785at2759"/>
<evidence type="ECO:0000256" key="6">
    <source>
        <dbReference type="ARBA" id="ARBA00023145"/>
    </source>
</evidence>
<feature type="signal peptide" evidence="10">
    <location>
        <begin position="1"/>
        <end position="16"/>
    </location>
</feature>
<keyword evidence="2 12" id="KW-0645">Protease</keyword>
<keyword evidence="4" id="KW-0378">Hydrolase</keyword>
<evidence type="ECO:0000256" key="8">
    <source>
        <dbReference type="ARBA" id="ARBA00023180"/>
    </source>
</evidence>
<keyword evidence="5" id="KW-0788">Thiol protease</keyword>
<accession>W2TBB0</accession>
<keyword evidence="13" id="KW-1185">Reference proteome</keyword>
<evidence type="ECO:0000256" key="10">
    <source>
        <dbReference type="SAM" id="SignalP"/>
    </source>
</evidence>
<feature type="chain" id="PRO_5018700749" evidence="10">
    <location>
        <begin position="17"/>
        <end position="390"/>
    </location>
</feature>
<dbReference type="SUPFAM" id="SSF54001">
    <property type="entry name" value="Cysteine proteinases"/>
    <property type="match status" value="1"/>
</dbReference>
<keyword evidence="8" id="KW-0325">Glycoprotein</keyword>
<feature type="domain" description="Peptidase C1A papain C-terminal" evidence="11">
    <location>
        <begin position="94"/>
        <end position="344"/>
    </location>
</feature>
<evidence type="ECO:0000256" key="9">
    <source>
        <dbReference type="ARBA" id="ARBA00057399"/>
    </source>
</evidence>
<dbReference type="InterPro" id="IPR025661">
    <property type="entry name" value="Pept_asp_AS"/>
</dbReference>
<evidence type="ECO:0000256" key="7">
    <source>
        <dbReference type="ARBA" id="ARBA00023157"/>
    </source>
</evidence>
<dbReference type="KEGG" id="nai:NECAME_02743"/>
<dbReference type="InterPro" id="IPR038765">
    <property type="entry name" value="Papain-like_cys_pep_sf"/>
</dbReference>
<keyword evidence="6" id="KW-0865">Zymogen</keyword>
<dbReference type="PANTHER" id="PTHR12411">
    <property type="entry name" value="CYSTEINE PROTEASE FAMILY C1-RELATED"/>
    <property type="match status" value="1"/>
</dbReference>
<evidence type="ECO:0000313" key="13">
    <source>
        <dbReference type="Proteomes" id="UP000053676"/>
    </source>
</evidence>
<dbReference type="Gene3D" id="3.90.70.10">
    <property type="entry name" value="Cysteine proteinases"/>
    <property type="match status" value="1"/>
</dbReference>
<evidence type="ECO:0000256" key="3">
    <source>
        <dbReference type="ARBA" id="ARBA00022729"/>
    </source>
</evidence>
<name>W2TBB0_NECAM</name>
<dbReference type="MEROPS" id="C01.101"/>
<evidence type="ECO:0000313" key="12">
    <source>
        <dbReference type="EMBL" id="ETN78879.1"/>
    </source>
</evidence>
<dbReference type="STRING" id="51031.W2TBB0"/>
<dbReference type="PROSITE" id="PS00640">
    <property type="entry name" value="THIOL_PROTEASE_ASN"/>
    <property type="match status" value="1"/>
</dbReference>
<dbReference type="PROSITE" id="PS00139">
    <property type="entry name" value="THIOL_PROTEASE_CYS"/>
    <property type="match status" value="1"/>
</dbReference>
<dbReference type="GeneID" id="25342781"/>
<dbReference type="GO" id="GO:0008234">
    <property type="term" value="F:cysteine-type peptidase activity"/>
    <property type="evidence" value="ECO:0007669"/>
    <property type="project" value="UniProtKB-KW"/>
</dbReference>
<dbReference type="GO" id="GO:0006508">
    <property type="term" value="P:proteolysis"/>
    <property type="evidence" value="ECO:0007669"/>
    <property type="project" value="UniProtKB-KW"/>
</dbReference>
<sequence length="390" mass="43255">MLTLAALLISVSLVEPTGIGEFLAQPAPAYARRLTGQALVDYVNSHHSLYKAKYSPDAQERMKSRIMDLSFMVDAEVMMEEMDQQEDIDLAVSLPESFDAREKWPECPSIGLIRDQSACGGCWAVSSAEVMSDRICIQSNGTKQVYVSETDILSCCGQRCGSGCTSGVPRQAFNYAIRKGVCSGGPYGTKGVCKPYPFYPCGYHAHLPYYGPCPDGMWPTPTCEKACQSDYTVPYNDDRIFGSKTIVLTGEEKIKREIFNNGPLVATYTVYEDFAYYKNGIYMTGLGRATGAHAVKIIGWGEENGVKYWLIANSWNTDWGENGFFRMLRGTNLCDIELSATGGTFKQRILRKDSKLENQEMGKTEGFTGTPRDIEKLKTHLLNTNLLCLS</sequence>